<organism evidence="9 10">
    <name type="scientific">Nonomuraea rosea</name>
    <dbReference type="NCBI Taxonomy" id="638574"/>
    <lineage>
        <taxon>Bacteria</taxon>
        <taxon>Bacillati</taxon>
        <taxon>Actinomycetota</taxon>
        <taxon>Actinomycetes</taxon>
        <taxon>Streptosporangiales</taxon>
        <taxon>Streptosporangiaceae</taxon>
        <taxon>Nonomuraea</taxon>
    </lineage>
</organism>
<dbReference type="EMBL" id="BAABDQ010000010">
    <property type="protein sequence ID" value="GAA3562546.1"/>
    <property type="molecule type" value="Genomic_DNA"/>
</dbReference>
<dbReference type="InterPro" id="IPR006153">
    <property type="entry name" value="Cation/H_exchanger_TM"/>
</dbReference>
<name>A0ABP6X739_9ACTN</name>
<comment type="caution">
    <text evidence="9">The sequence shown here is derived from an EMBL/GenBank/DDBJ whole genome shotgun (WGS) entry which is preliminary data.</text>
</comment>
<keyword evidence="6 7" id="KW-0472">Membrane</keyword>
<feature type="transmembrane region" description="Helical" evidence="7">
    <location>
        <begin position="149"/>
        <end position="170"/>
    </location>
</feature>
<dbReference type="PANTHER" id="PTHR32468:SF0">
    <property type="entry name" value="K(+)_H(+) ANTIPORTER 1"/>
    <property type="match status" value="1"/>
</dbReference>
<feature type="transmembrane region" description="Helical" evidence="7">
    <location>
        <begin position="247"/>
        <end position="263"/>
    </location>
</feature>
<keyword evidence="4 7" id="KW-1133">Transmembrane helix</keyword>
<evidence type="ECO:0000256" key="3">
    <source>
        <dbReference type="ARBA" id="ARBA00022692"/>
    </source>
</evidence>
<feature type="domain" description="Cation/H+ exchanger transmembrane" evidence="8">
    <location>
        <begin position="30"/>
        <end position="406"/>
    </location>
</feature>
<accession>A0ABP6X739</accession>
<feature type="transmembrane region" description="Helical" evidence="7">
    <location>
        <begin position="213"/>
        <end position="235"/>
    </location>
</feature>
<feature type="transmembrane region" description="Helical" evidence="7">
    <location>
        <begin position="113"/>
        <end position="137"/>
    </location>
</feature>
<sequence>MSILVHVTAPDPNLALVLKVLPALVVILIAAAICGRLALMVMQPRVLGEMVAGVLLGPTLFGWLFPEAQAALFPPEVRPVLYVLSTIGLTLYMFLVGAGLDHSARTPGEIRKASVLAASGIIPSLLLGFGAGLLLYSLLSRQDVSPFQFALFVGGALSLTAFPMLARILYERGLQNSPLGRLTLLAASIDDALAWCILAVLSAMHLGTGATDALPTIGLTAVFAVVMLKVVAPLLRPMGRTVARTGQLSPGAMYAVILIPLAAGWMTDWIGVYAVFGGFFAGLAMPREAKFREVLHGRMMEVVSTLLLPIFFTFSGLNTQLGGIAGGAMLLAFGLILLAGFCGKYFGCSVAMRGLGFSWRESYAVGALMNARGLMILIFINIGLAQGMITQELFSMLVLVAVITTAGALPLYRLALPDRLEQAGKVDQIPQERVEARSNPS</sequence>
<evidence type="ECO:0000256" key="7">
    <source>
        <dbReference type="SAM" id="Phobius"/>
    </source>
</evidence>
<dbReference type="PANTHER" id="PTHR32468">
    <property type="entry name" value="CATION/H + ANTIPORTER"/>
    <property type="match status" value="1"/>
</dbReference>
<keyword evidence="3 7" id="KW-0812">Transmembrane</keyword>
<feature type="transmembrane region" description="Helical" evidence="7">
    <location>
        <begin position="20"/>
        <end position="39"/>
    </location>
</feature>
<reference evidence="10" key="1">
    <citation type="journal article" date="2019" name="Int. J. Syst. Evol. Microbiol.">
        <title>The Global Catalogue of Microorganisms (GCM) 10K type strain sequencing project: providing services to taxonomists for standard genome sequencing and annotation.</title>
        <authorList>
            <consortium name="The Broad Institute Genomics Platform"/>
            <consortium name="The Broad Institute Genome Sequencing Center for Infectious Disease"/>
            <person name="Wu L."/>
            <person name="Ma J."/>
        </authorList>
    </citation>
    <scope>NUCLEOTIDE SEQUENCE [LARGE SCALE GENOMIC DNA]</scope>
    <source>
        <strain evidence="10">JCM 17326</strain>
    </source>
</reference>
<evidence type="ECO:0000256" key="4">
    <source>
        <dbReference type="ARBA" id="ARBA00022989"/>
    </source>
</evidence>
<feature type="transmembrane region" description="Helical" evidence="7">
    <location>
        <begin position="182"/>
        <end position="207"/>
    </location>
</feature>
<evidence type="ECO:0000259" key="8">
    <source>
        <dbReference type="Pfam" id="PF00999"/>
    </source>
</evidence>
<feature type="transmembrane region" description="Helical" evidence="7">
    <location>
        <begin position="363"/>
        <end position="387"/>
    </location>
</feature>
<dbReference type="InterPro" id="IPR050794">
    <property type="entry name" value="CPA2_transporter"/>
</dbReference>
<dbReference type="Gene3D" id="1.20.1530.20">
    <property type="match status" value="1"/>
</dbReference>
<dbReference type="Pfam" id="PF00999">
    <property type="entry name" value="Na_H_Exchanger"/>
    <property type="match status" value="1"/>
</dbReference>
<feature type="transmembrane region" description="Helical" evidence="7">
    <location>
        <begin position="393"/>
        <end position="412"/>
    </location>
</feature>
<feature type="transmembrane region" description="Helical" evidence="7">
    <location>
        <begin position="46"/>
        <end position="65"/>
    </location>
</feature>
<comment type="subcellular location">
    <subcellularLocation>
        <location evidence="1">Membrane</location>
        <topology evidence="1">Multi-pass membrane protein</topology>
    </subcellularLocation>
</comment>
<evidence type="ECO:0000256" key="6">
    <source>
        <dbReference type="ARBA" id="ARBA00023136"/>
    </source>
</evidence>
<evidence type="ECO:0000256" key="5">
    <source>
        <dbReference type="ARBA" id="ARBA00023065"/>
    </source>
</evidence>
<dbReference type="RefSeq" id="WP_345565106.1">
    <property type="nucleotide sequence ID" value="NZ_BAABDQ010000010.1"/>
</dbReference>
<dbReference type="Proteomes" id="UP001500630">
    <property type="component" value="Unassembled WGS sequence"/>
</dbReference>
<feature type="transmembrane region" description="Helical" evidence="7">
    <location>
        <begin position="80"/>
        <end position="101"/>
    </location>
</feature>
<proteinExistence type="predicted"/>
<feature type="transmembrane region" description="Helical" evidence="7">
    <location>
        <begin position="298"/>
        <end position="317"/>
    </location>
</feature>
<evidence type="ECO:0000313" key="10">
    <source>
        <dbReference type="Proteomes" id="UP001500630"/>
    </source>
</evidence>
<keyword evidence="5" id="KW-0406">Ion transport</keyword>
<evidence type="ECO:0000313" key="9">
    <source>
        <dbReference type="EMBL" id="GAA3562546.1"/>
    </source>
</evidence>
<evidence type="ECO:0000256" key="2">
    <source>
        <dbReference type="ARBA" id="ARBA00022448"/>
    </source>
</evidence>
<keyword evidence="2" id="KW-0813">Transport</keyword>
<keyword evidence="10" id="KW-1185">Reference proteome</keyword>
<feature type="transmembrane region" description="Helical" evidence="7">
    <location>
        <begin position="323"/>
        <end position="342"/>
    </location>
</feature>
<evidence type="ECO:0000256" key="1">
    <source>
        <dbReference type="ARBA" id="ARBA00004141"/>
    </source>
</evidence>
<dbReference type="InterPro" id="IPR038770">
    <property type="entry name" value="Na+/solute_symporter_sf"/>
</dbReference>
<protein>
    <submittedName>
        <fullName evidence="9">Cation:proton antiporter</fullName>
    </submittedName>
</protein>
<gene>
    <name evidence="9" type="ORF">GCM10022419_049020</name>
</gene>
<feature type="transmembrane region" description="Helical" evidence="7">
    <location>
        <begin position="269"/>
        <end position="286"/>
    </location>
</feature>